<gene>
    <name evidence="1" type="ORF">BDA99DRAFT_581143</name>
</gene>
<evidence type="ECO:0000313" key="1">
    <source>
        <dbReference type="EMBL" id="KAI9263383.1"/>
    </source>
</evidence>
<reference evidence="1" key="2">
    <citation type="submission" date="2023-02" db="EMBL/GenBank/DDBJ databases">
        <authorList>
            <consortium name="DOE Joint Genome Institute"/>
            <person name="Mondo S.J."/>
            <person name="Chang Y."/>
            <person name="Wang Y."/>
            <person name="Ahrendt S."/>
            <person name="Andreopoulos W."/>
            <person name="Barry K."/>
            <person name="Beard J."/>
            <person name="Benny G.L."/>
            <person name="Blankenship S."/>
            <person name="Bonito G."/>
            <person name="Cuomo C."/>
            <person name="Desiro A."/>
            <person name="Gervers K.A."/>
            <person name="Hundley H."/>
            <person name="Kuo A."/>
            <person name="LaButti K."/>
            <person name="Lang B.F."/>
            <person name="Lipzen A."/>
            <person name="O'Donnell K."/>
            <person name="Pangilinan J."/>
            <person name="Reynolds N."/>
            <person name="Sandor L."/>
            <person name="Smith M.W."/>
            <person name="Tsang A."/>
            <person name="Grigoriev I.V."/>
            <person name="Stajich J.E."/>
            <person name="Spatafora J.W."/>
        </authorList>
    </citation>
    <scope>NUCLEOTIDE SEQUENCE</scope>
    <source>
        <strain evidence="1">RSA 2281</strain>
    </source>
</reference>
<dbReference type="Proteomes" id="UP001209540">
    <property type="component" value="Unassembled WGS sequence"/>
</dbReference>
<dbReference type="AlphaFoldDB" id="A0AAD5PDV7"/>
<reference evidence="1" key="1">
    <citation type="journal article" date="2022" name="IScience">
        <title>Evolution of zygomycete secretomes and the origins of terrestrial fungal ecologies.</title>
        <authorList>
            <person name="Chang Y."/>
            <person name="Wang Y."/>
            <person name="Mondo S."/>
            <person name="Ahrendt S."/>
            <person name="Andreopoulos W."/>
            <person name="Barry K."/>
            <person name="Beard J."/>
            <person name="Benny G.L."/>
            <person name="Blankenship S."/>
            <person name="Bonito G."/>
            <person name="Cuomo C."/>
            <person name="Desiro A."/>
            <person name="Gervers K.A."/>
            <person name="Hundley H."/>
            <person name="Kuo A."/>
            <person name="LaButti K."/>
            <person name="Lang B.F."/>
            <person name="Lipzen A."/>
            <person name="O'Donnell K."/>
            <person name="Pangilinan J."/>
            <person name="Reynolds N."/>
            <person name="Sandor L."/>
            <person name="Smith M.E."/>
            <person name="Tsang A."/>
            <person name="Grigoriev I.V."/>
            <person name="Stajich J.E."/>
            <person name="Spatafora J.W."/>
        </authorList>
    </citation>
    <scope>NUCLEOTIDE SEQUENCE</scope>
    <source>
        <strain evidence="1">RSA 2281</strain>
    </source>
</reference>
<protein>
    <submittedName>
        <fullName evidence="1">Uncharacterized protein</fullName>
    </submittedName>
</protein>
<sequence length="208" mass="24594">MQKDGFRIIDKIYEEQEQYSNYYTDDDEEGSGSNLSAEHHEKRYDDYNVFNEKDAEDLETLFVDSYLDVKSFTDIKVLEVIVERGRDLKKIHEFDPPQLKYSDFEWAEKYIKDRNSSKKRMIWKECYNEGRAAAGYSNTYGAIIIHYFIPKCHRIHANPEYYILLSPIQRGMVNKVINDEITKSSIPRSLMEDGETYLQRTNNPKVAE</sequence>
<keyword evidence="2" id="KW-1185">Reference proteome</keyword>
<accession>A0AAD5PDV7</accession>
<organism evidence="1 2">
    <name type="scientific">Phascolomyces articulosus</name>
    <dbReference type="NCBI Taxonomy" id="60185"/>
    <lineage>
        <taxon>Eukaryota</taxon>
        <taxon>Fungi</taxon>
        <taxon>Fungi incertae sedis</taxon>
        <taxon>Mucoromycota</taxon>
        <taxon>Mucoromycotina</taxon>
        <taxon>Mucoromycetes</taxon>
        <taxon>Mucorales</taxon>
        <taxon>Lichtheimiaceae</taxon>
        <taxon>Phascolomyces</taxon>
    </lineage>
</organism>
<dbReference type="EMBL" id="JAIXMP010000013">
    <property type="protein sequence ID" value="KAI9263383.1"/>
    <property type="molecule type" value="Genomic_DNA"/>
</dbReference>
<proteinExistence type="predicted"/>
<name>A0AAD5PDV7_9FUNG</name>
<comment type="caution">
    <text evidence="1">The sequence shown here is derived from an EMBL/GenBank/DDBJ whole genome shotgun (WGS) entry which is preliminary data.</text>
</comment>
<evidence type="ECO:0000313" key="2">
    <source>
        <dbReference type="Proteomes" id="UP001209540"/>
    </source>
</evidence>